<dbReference type="RefSeq" id="WP_272138573.1">
    <property type="nucleotide sequence ID" value="NZ_JAQLOI010000003.1"/>
</dbReference>
<sequence>MYRYLLTLLVLALVPSAHAYERLVLLAPAAGDIVSKLGAENKVVGVTRSNHDFPDALQIGSHIKPNVELIKGLEPDLLIISSNRFFSDQLAAQVSADVIKYDPTNLDGVLSEIAKLGDVLDKQVEAAALVQEMKSIRDQIKPLSEQKSVVFEVTQSPFMIAGQRSIVNGIVTAAGGRLIAPEERKIAKFNVESVLIQSPDYYIYQVGPMNKNPTPPTDRANYQMMESEVIKVDQLDFSRANTRSFSLALELNKRFLQ</sequence>
<evidence type="ECO:0000256" key="1">
    <source>
        <dbReference type="SAM" id="SignalP"/>
    </source>
</evidence>
<feature type="domain" description="Fe/B12 periplasmic-binding" evidence="2">
    <location>
        <begin position="22"/>
        <end position="257"/>
    </location>
</feature>
<dbReference type="Gene3D" id="3.40.50.1980">
    <property type="entry name" value="Nitrogenase molybdenum iron protein domain"/>
    <property type="match status" value="2"/>
</dbReference>
<dbReference type="EMBL" id="JAQLOI010000003">
    <property type="protein sequence ID" value="MDB1125140.1"/>
    <property type="molecule type" value="Genomic_DNA"/>
</dbReference>
<reference evidence="3 4" key="1">
    <citation type="submission" date="2023-01" db="EMBL/GenBank/DDBJ databases">
        <title>Vibrio sp. KJ40-1 sp.nov, isolated from marine algae.</title>
        <authorList>
            <person name="Butt M."/>
            <person name="Kim J.M.J."/>
            <person name="Jeon C.O.C."/>
        </authorList>
    </citation>
    <scope>NUCLEOTIDE SEQUENCE [LARGE SCALE GENOMIC DNA]</scope>
    <source>
        <strain evidence="3 4">KJ40-1</strain>
    </source>
</reference>
<dbReference type="SUPFAM" id="SSF53807">
    <property type="entry name" value="Helical backbone' metal receptor"/>
    <property type="match status" value="1"/>
</dbReference>
<keyword evidence="1" id="KW-0732">Signal</keyword>
<dbReference type="InterPro" id="IPR050902">
    <property type="entry name" value="ABC_Transporter_SBP"/>
</dbReference>
<dbReference type="InterPro" id="IPR002491">
    <property type="entry name" value="ABC_transptr_periplasmic_BD"/>
</dbReference>
<feature type="chain" id="PRO_5045485879" evidence="1">
    <location>
        <begin position="20"/>
        <end position="257"/>
    </location>
</feature>
<evidence type="ECO:0000259" key="2">
    <source>
        <dbReference type="PROSITE" id="PS50983"/>
    </source>
</evidence>
<dbReference type="Proteomes" id="UP001210678">
    <property type="component" value="Unassembled WGS sequence"/>
</dbReference>
<name>A0ABT4YUK3_9VIBR</name>
<dbReference type="PANTHER" id="PTHR30535:SF34">
    <property type="entry name" value="MOLYBDATE-BINDING PROTEIN MOLA"/>
    <property type="match status" value="1"/>
</dbReference>
<organism evidence="3 4">
    <name type="scientific">Vibrio algarum</name>
    <dbReference type="NCBI Taxonomy" id="3020714"/>
    <lineage>
        <taxon>Bacteria</taxon>
        <taxon>Pseudomonadati</taxon>
        <taxon>Pseudomonadota</taxon>
        <taxon>Gammaproteobacteria</taxon>
        <taxon>Vibrionales</taxon>
        <taxon>Vibrionaceae</taxon>
        <taxon>Vibrio</taxon>
    </lineage>
</organism>
<protein>
    <submittedName>
        <fullName evidence="3">ABC transporter substrate-binding protein</fullName>
    </submittedName>
</protein>
<evidence type="ECO:0000313" key="4">
    <source>
        <dbReference type="Proteomes" id="UP001210678"/>
    </source>
</evidence>
<feature type="signal peptide" evidence="1">
    <location>
        <begin position="1"/>
        <end position="19"/>
    </location>
</feature>
<proteinExistence type="predicted"/>
<dbReference type="PROSITE" id="PS50983">
    <property type="entry name" value="FE_B12_PBP"/>
    <property type="match status" value="1"/>
</dbReference>
<comment type="caution">
    <text evidence="3">The sequence shown here is derived from an EMBL/GenBank/DDBJ whole genome shotgun (WGS) entry which is preliminary data.</text>
</comment>
<keyword evidence="4" id="KW-1185">Reference proteome</keyword>
<dbReference type="Pfam" id="PF01497">
    <property type="entry name" value="Peripla_BP_2"/>
    <property type="match status" value="1"/>
</dbReference>
<accession>A0ABT4YUK3</accession>
<dbReference type="PANTHER" id="PTHR30535">
    <property type="entry name" value="VITAMIN B12-BINDING PROTEIN"/>
    <property type="match status" value="1"/>
</dbReference>
<gene>
    <name evidence="3" type="ORF">PGX00_16425</name>
</gene>
<evidence type="ECO:0000313" key="3">
    <source>
        <dbReference type="EMBL" id="MDB1125140.1"/>
    </source>
</evidence>